<dbReference type="PANTHER" id="PTHR12526">
    <property type="entry name" value="GLYCOSYLTRANSFERASE"/>
    <property type="match status" value="1"/>
</dbReference>
<dbReference type="InterPro" id="IPR028098">
    <property type="entry name" value="Glyco_trans_4-like_N"/>
</dbReference>
<dbReference type="Proteomes" id="UP001272716">
    <property type="component" value="Unassembled WGS sequence"/>
</dbReference>
<comment type="caution">
    <text evidence="4">The sequence shown here is derived from an EMBL/GenBank/DDBJ whole genome shotgun (WGS) entry which is preliminary data.</text>
</comment>
<proteinExistence type="inferred from homology"/>
<gene>
    <name evidence="4" type="ORF">BTTOUR_32265</name>
</gene>
<sequence length="376" mass="43203">MKIKITYICESIGGGVRKHLVDILLNIDLQKYDVSVIYGGERIDEVFLATKSTLEKKGVVFFKIQSMKRELSIKNDILCLKEIRKILKEIKPDIVHCHSSKAGAIGRIAARTCNIKKIFYTPHAYISQNPFISKKKGILFLGIERILGIISSKNIHVSKGEELFALDHNIINKKKSTVIYNGIEMPVEDLRRRDLNNHITIGTVARMDYQKNPWMFVKVAEQLVENPKYNLRFVYIGDGEYYDEILAYVKKKGLQERIILKGFHPNPVEELIDFDIFFSTSLYEGLPYSLIEALAYGKPIVASDVIGNNELVFNNYNGCLFDLNNIEQAIQGFVKILENPNVREAYSANSYQLFKEKFQIDLMVKSLENLYESEKR</sequence>
<name>A0ABD5I7Y9_BACTU</name>
<comment type="similarity">
    <text evidence="1">Belongs to the glycosyltransferase group 1 family. Glycosyltransferase 4 subfamily.</text>
</comment>
<reference evidence="4 5" key="1">
    <citation type="submission" date="2023-10" db="EMBL/GenBank/DDBJ databases">
        <title>Draft Genome Sequence of Bacillus thuringiensis serovar. toumanoffi 4059: Identification of a Novel Cry Protein Candidate.</title>
        <authorList>
            <person name="Murdoch R.W."/>
            <person name="Gemler B."/>
            <person name="Heater B.S."/>
        </authorList>
    </citation>
    <scope>NUCLEOTIDE SEQUENCE [LARGE SCALE GENOMIC DNA]</scope>
    <source>
        <strain evidence="4 5">4059</strain>
    </source>
</reference>
<dbReference type="RefSeq" id="WP_000694214.1">
    <property type="nucleotide sequence ID" value="NZ_JAWQCK010000007.1"/>
</dbReference>
<evidence type="ECO:0000256" key="1">
    <source>
        <dbReference type="ARBA" id="ARBA00009481"/>
    </source>
</evidence>
<evidence type="ECO:0000259" key="2">
    <source>
        <dbReference type="Pfam" id="PF00534"/>
    </source>
</evidence>
<feature type="domain" description="Glycosyltransferase subfamily 4-like N-terminal" evidence="3">
    <location>
        <begin position="14"/>
        <end position="184"/>
    </location>
</feature>
<dbReference type="PANTHER" id="PTHR12526:SF630">
    <property type="entry name" value="GLYCOSYLTRANSFERASE"/>
    <property type="match status" value="1"/>
</dbReference>
<accession>A0ABD5I7Y9</accession>
<dbReference type="Pfam" id="PF00534">
    <property type="entry name" value="Glycos_transf_1"/>
    <property type="match status" value="1"/>
</dbReference>
<organism evidence="4 5">
    <name type="scientific">Bacillus thuringiensis serovar toumanoffi</name>
    <dbReference type="NCBI Taxonomy" id="180862"/>
    <lineage>
        <taxon>Bacteria</taxon>
        <taxon>Bacillati</taxon>
        <taxon>Bacillota</taxon>
        <taxon>Bacilli</taxon>
        <taxon>Bacillales</taxon>
        <taxon>Bacillaceae</taxon>
        <taxon>Bacillus</taxon>
        <taxon>Bacillus cereus group</taxon>
    </lineage>
</organism>
<dbReference type="Gene3D" id="3.40.50.2000">
    <property type="entry name" value="Glycogen Phosphorylase B"/>
    <property type="match status" value="2"/>
</dbReference>
<dbReference type="EMBL" id="JAWQCK010000007">
    <property type="protein sequence ID" value="MDW9213424.1"/>
    <property type="molecule type" value="Genomic_DNA"/>
</dbReference>
<dbReference type="AlphaFoldDB" id="A0ABD5I7Y9"/>
<evidence type="ECO:0000259" key="3">
    <source>
        <dbReference type="Pfam" id="PF13439"/>
    </source>
</evidence>
<evidence type="ECO:0000313" key="4">
    <source>
        <dbReference type="EMBL" id="MDW9213424.1"/>
    </source>
</evidence>
<protein>
    <submittedName>
        <fullName evidence="4">Glycosyltransferase family 1 protein</fullName>
    </submittedName>
</protein>
<dbReference type="Pfam" id="PF13439">
    <property type="entry name" value="Glyco_transf_4"/>
    <property type="match status" value="1"/>
</dbReference>
<evidence type="ECO:0000313" key="5">
    <source>
        <dbReference type="Proteomes" id="UP001272716"/>
    </source>
</evidence>
<feature type="domain" description="Glycosyl transferase family 1" evidence="2">
    <location>
        <begin position="198"/>
        <end position="352"/>
    </location>
</feature>
<dbReference type="SUPFAM" id="SSF53756">
    <property type="entry name" value="UDP-Glycosyltransferase/glycogen phosphorylase"/>
    <property type="match status" value="1"/>
</dbReference>
<dbReference type="InterPro" id="IPR001296">
    <property type="entry name" value="Glyco_trans_1"/>
</dbReference>